<dbReference type="Gene3D" id="3.90.1750.20">
    <property type="entry name" value="Putative Large Serine Recombinase, Chain B, Domain 2"/>
    <property type="match status" value="1"/>
</dbReference>
<dbReference type="AlphaFoldDB" id="A0A9D2MGI7"/>
<dbReference type="InterPro" id="IPR011109">
    <property type="entry name" value="DNA_bind_recombinase_dom"/>
</dbReference>
<dbReference type="Pfam" id="PF07508">
    <property type="entry name" value="Recombinase"/>
    <property type="match status" value="1"/>
</dbReference>
<protein>
    <submittedName>
        <fullName evidence="4">Recombinase family protein</fullName>
    </submittedName>
</protein>
<feature type="domain" description="Resolvase/invertase-type recombinase catalytic" evidence="2">
    <location>
        <begin position="10"/>
        <end position="158"/>
    </location>
</feature>
<dbReference type="GO" id="GO:0000150">
    <property type="term" value="F:DNA strand exchange activity"/>
    <property type="evidence" value="ECO:0007669"/>
    <property type="project" value="InterPro"/>
</dbReference>
<sequence>MFIDDNRPKRVAAYCRVSTDKTDQANSLESQQRYFSEYINRNPLWELYDIYVDDGISGTNTKKRAAFNHMIEDAVNGKFDLIITKEISRFARNIVDSITYTRELKQYGVGVLFLSDGIYTLDSDGELRLALISTIAQEESRKTSERVKWGQRRQMEKGVVFGKDMLGYDVRNGKLFINEEGAETVRKIFHKFLDEGKGVHRIAKELRDEGVKTAARMKDWSYTNILRILRNEKYCGDLVQQKTYTPDYLTHQKKRNYGEVETVTIRDHHEPIISRERFEAVQRELKRRRPSESTIKAYANRYALSGKIICGECGAGFVRRQKKRKDGTFNVKWVCAESRKNGGSHQEKDGETAGCTTNSISDRDIKQILQRVVADTMNGREKLVSKLLQTVESVIKTVSGNDDLYRIEKETEKCAEKKKRLLDMCLNGYIEAKDYRAACDELAIQITELQSALAKEKEKQKMIADKEKLIEDIKKFISNISCGAEWNDAFYRNIVDKIVVYKGRKMDIHLKFIPDRWQAQILAGVKEINAYESKMRASVCSAPISVSRPFNSGSGIE</sequence>
<dbReference type="InterPro" id="IPR038109">
    <property type="entry name" value="DNA_bind_recomb_sf"/>
</dbReference>
<dbReference type="SMART" id="SM00857">
    <property type="entry name" value="Resolvase"/>
    <property type="match status" value="1"/>
</dbReference>
<evidence type="ECO:0000313" key="5">
    <source>
        <dbReference type="Proteomes" id="UP000823877"/>
    </source>
</evidence>
<dbReference type="InterPro" id="IPR050639">
    <property type="entry name" value="SSR_resolvase"/>
</dbReference>
<name>A0A9D2MGI7_9FIRM</name>
<dbReference type="SUPFAM" id="SSF53041">
    <property type="entry name" value="Resolvase-like"/>
    <property type="match status" value="1"/>
</dbReference>
<dbReference type="GO" id="GO:0003677">
    <property type="term" value="F:DNA binding"/>
    <property type="evidence" value="ECO:0007669"/>
    <property type="project" value="InterPro"/>
</dbReference>
<dbReference type="Pfam" id="PF13408">
    <property type="entry name" value="Zn_ribbon_recom"/>
    <property type="match status" value="1"/>
</dbReference>
<dbReference type="InterPro" id="IPR006119">
    <property type="entry name" value="Resolv_N"/>
</dbReference>
<organism evidence="4 5">
    <name type="scientific">Candidatus Eubacterium faecale</name>
    <dbReference type="NCBI Taxonomy" id="2838568"/>
    <lineage>
        <taxon>Bacteria</taxon>
        <taxon>Bacillati</taxon>
        <taxon>Bacillota</taxon>
        <taxon>Clostridia</taxon>
        <taxon>Eubacteriales</taxon>
        <taxon>Eubacteriaceae</taxon>
        <taxon>Eubacterium</taxon>
    </lineage>
</organism>
<dbReference type="Gene3D" id="3.40.50.1390">
    <property type="entry name" value="Resolvase, N-terminal catalytic domain"/>
    <property type="match status" value="1"/>
</dbReference>
<evidence type="ECO:0000256" key="1">
    <source>
        <dbReference type="SAM" id="Coils"/>
    </source>
</evidence>
<dbReference type="CDD" id="cd00338">
    <property type="entry name" value="Ser_Recombinase"/>
    <property type="match status" value="1"/>
</dbReference>
<keyword evidence="1" id="KW-0175">Coiled coil</keyword>
<evidence type="ECO:0000259" key="2">
    <source>
        <dbReference type="PROSITE" id="PS51736"/>
    </source>
</evidence>
<dbReference type="PROSITE" id="PS51737">
    <property type="entry name" value="RECOMBINASE_DNA_BIND"/>
    <property type="match status" value="1"/>
</dbReference>
<dbReference type="PANTHER" id="PTHR30461:SF23">
    <property type="entry name" value="DNA RECOMBINASE-RELATED"/>
    <property type="match status" value="1"/>
</dbReference>
<comment type="caution">
    <text evidence="4">The sequence shown here is derived from an EMBL/GenBank/DDBJ whole genome shotgun (WGS) entry which is preliminary data.</text>
</comment>
<evidence type="ECO:0000313" key="4">
    <source>
        <dbReference type="EMBL" id="HJB74365.1"/>
    </source>
</evidence>
<dbReference type="PROSITE" id="PS51736">
    <property type="entry name" value="RECOMBINASES_3"/>
    <property type="match status" value="1"/>
</dbReference>
<reference evidence="4" key="1">
    <citation type="journal article" date="2021" name="PeerJ">
        <title>Extensive microbial diversity within the chicken gut microbiome revealed by metagenomics and culture.</title>
        <authorList>
            <person name="Gilroy R."/>
            <person name="Ravi A."/>
            <person name="Getino M."/>
            <person name="Pursley I."/>
            <person name="Horton D.L."/>
            <person name="Alikhan N.F."/>
            <person name="Baker D."/>
            <person name="Gharbi K."/>
            <person name="Hall N."/>
            <person name="Watson M."/>
            <person name="Adriaenssens E.M."/>
            <person name="Foster-Nyarko E."/>
            <person name="Jarju S."/>
            <person name="Secka A."/>
            <person name="Antonio M."/>
            <person name="Oren A."/>
            <person name="Chaudhuri R.R."/>
            <person name="La Ragione R."/>
            <person name="Hildebrand F."/>
            <person name="Pallen M.J."/>
        </authorList>
    </citation>
    <scope>NUCLEOTIDE SEQUENCE</scope>
    <source>
        <strain evidence="4">CHK188-16595</strain>
    </source>
</reference>
<proteinExistence type="predicted"/>
<feature type="domain" description="Recombinase" evidence="3">
    <location>
        <begin position="165"/>
        <end position="291"/>
    </location>
</feature>
<dbReference type="PANTHER" id="PTHR30461">
    <property type="entry name" value="DNA-INVERTASE FROM LAMBDOID PROPHAGE"/>
    <property type="match status" value="1"/>
</dbReference>
<accession>A0A9D2MGI7</accession>
<feature type="coiled-coil region" evidence="1">
    <location>
        <begin position="432"/>
        <end position="459"/>
    </location>
</feature>
<dbReference type="Proteomes" id="UP000823877">
    <property type="component" value="Unassembled WGS sequence"/>
</dbReference>
<evidence type="ECO:0000259" key="3">
    <source>
        <dbReference type="PROSITE" id="PS51737"/>
    </source>
</evidence>
<reference evidence="4" key="2">
    <citation type="submission" date="2021-04" db="EMBL/GenBank/DDBJ databases">
        <authorList>
            <person name="Gilroy R."/>
        </authorList>
    </citation>
    <scope>NUCLEOTIDE SEQUENCE</scope>
    <source>
        <strain evidence="4">CHK188-16595</strain>
    </source>
</reference>
<dbReference type="EMBL" id="DWXN01000003">
    <property type="protein sequence ID" value="HJB74365.1"/>
    <property type="molecule type" value="Genomic_DNA"/>
</dbReference>
<dbReference type="InterPro" id="IPR025827">
    <property type="entry name" value="Zn_ribbon_recom_dom"/>
</dbReference>
<dbReference type="InterPro" id="IPR036162">
    <property type="entry name" value="Resolvase-like_N_sf"/>
</dbReference>
<gene>
    <name evidence="4" type="ORF">IAA37_01665</name>
</gene>
<dbReference type="Pfam" id="PF00239">
    <property type="entry name" value="Resolvase"/>
    <property type="match status" value="1"/>
</dbReference>